<feature type="transmembrane region" description="Helical" evidence="6">
    <location>
        <begin position="52"/>
        <end position="70"/>
    </location>
</feature>
<dbReference type="PANTHER" id="PTHR31885">
    <property type="entry name" value="GH04784P"/>
    <property type="match status" value="1"/>
</dbReference>
<gene>
    <name evidence="7" type="ORF">CH371_10110</name>
</gene>
<comment type="similarity">
    <text evidence="2">Belongs to the TMEM86 family.</text>
</comment>
<dbReference type="AlphaFoldDB" id="A0A2M9ZBS1"/>
<dbReference type="RefSeq" id="WP_100758779.1">
    <property type="nucleotide sequence ID" value="NZ_NPDT01000003.1"/>
</dbReference>
<evidence type="ECO:0000256" key="1">
    <source>
        <dbReference type="ARBA" id="ARBA00004141"/>
    </source>
</evidence>
<organism evidence="7 8">
    <name type="scientific">Leptospira wolffii</name>
    <dbReference type="NCBI Taxonomy" id="409998"/>
    <lineage>
        <taxon>Bacteria</taxon>
        <taxon>Pseudomonadati</taxon>
        <taxon>Spirochaetota</taxon>
        <taxon>Spirochaetia</taxon>
        <taxon>Leptospirales</taxon>
        <taxon>Leptospiraceae</taxon>
        <taxon>Leptospira</taxon>
    </lineage>
</organism>
<name>A0A2M9ZBS1_9LEPT</name>
<dbReference type="Pfam" id="PF07947">
    <property type="entry name" value="YhhN"/>
    <property type="match status" value="1"/>
</dbReference>
<dbReference type="Proteomes" id="UP000231912">
    <property type="component" value="Unassembled WGS sequence"/>
</dbReference>
<evidence type="ECO:0000256" key="2">
    <source>
        <dbReference type="ARBA" id="ARBA00007375"/>
    </source>
</evidence>
<keyword evidence="3 6" id="KW-0812">Transmembrane</keyword>
<evidence type="ECO:0000313" key="7">
    <source>
        <dbReference type="EMBL" id="PJZ65880.1"/>
    </source>
</evidence>
<evidence type="ECO:0000256" key="4">
    <source>
        <dbReference type="ARBA" id="ARBA00022989"/>
    </source>
</evidence>
<accession>A0A2M9ZBS1</accession>
<comment type="caution">
    <text evidence="7">The sequence shown here is derived from an EMBL/GenBank/DDBJ whole genome shotgun (WGS) entry which is preliminary data.</text>
</comment>
<sequence length="209" mass="23256">MIYILFPVLSIFHLVVLYLWPDVFLLRLLSKIAPIVYLIFGSVWDGKWKNNVGIWFGIGLIFSLGGDTILAFPAEYFVFGLGSFLVAQVAYSVSFSIGNPVHFLRLLPYAIFGAAYYSWILPGISTGLIVPVGVYVSAICVMGWRSASREVSGRDLILGIAGAFSFIVSDSLIALGQFTPYKLPLHGIWIMGTYYLAQFLIYLSQEEEE</sequence>
<dbReference type="GO" id="GO:0016020">
    <property type="term" value="C:membrane"/>
    <property type="evidence" value="ECO:0007669"/>
    <property type="project" value="UniProtKB-SubCell"/>
</dbReference>
<comment type="subcellular location">
    <subcellularLocation>
        <location evidence="1">Membrane</location>
        <topology evidence="1">Multi-pass membrane protein</topology>
    </subcellularLocation>
</comment>
<feature type="transmembrane region" description="Helical" evidence="6">
    <location>
        <begin position="76"/>
        <end position="96"/>
    </location>
</feature>
<dbReference type="EMBL" id="NPDT01000003">
    <property type="protein sequence ID" value="PJZ65880.1"/>
    <property type="molecule type" value="Genomic_DNA"/>
</dbReference>
<feature type="transmembrane region" description="Helical" evidence="6">
    <location>
        <begin position="156"/>
        <end position="178"/>
    </location>
</feature>
<evidence type="ECO:0000313" key="8">
    <source>
        <dbReference type="Proteomes" id="UP000231912"/>
    </source>
</evidence>
<dbReference type="PANTHER" id="PTHR31885:SF6">
    <property type="entry name" value="GH04784P"/>
    <property type="match status" value="1"/>
</dbReference>
<dbReference type="InterPro" id="IPR012506">
    <property type="entry name" value="TMEM86B-like"/>
</dbReference>
<protein>
    <submittedName>
        <fullName evidence="7">Uncharacterized protein</fullName>
    </submittedName>
</protein>
<evidence type="ECO:0000256" key="6">
    <source>
        <dbReference type="SAM" id="Phobius"/>
    </source>
</evidence>
<evidence type="ECO:0000256" key="5">
    <source>
        <dbReference type="ARBA" id="ARBA00023136"/>
    </source>
</evidence>
<evidence type="ECO:0000256" key="3">
    <source>
        <dbReference type="ARBA" id="ARBA00022692"/>
    </source>
</evidence>
<feature type="transmembrane region" description="Helical" evidence="6">
    <location>
        <begin position="184"/>
        <end position="203"/>
    </location>
</feature>
<keyword evidence="4 6" id="KW-1133">Transmembrane helix</keyword>
<dbReference type="GO" id="GO:0016787">
    <property type="term" value="F:hydrolase activity"/>
    <property type="evidence" value="ECO:0007669"/>
    <property type="project" value="TreeGrafter"/>
</dbReference>
<keyword evidence="5 6" id="KW-0472">Membrane</keyword>
<proteinExistence type="inferred from homology"/>
<reference evidence="7 8" key="1">
    <citation type="submission" date="2017-07" db="EMBL/GenBank/DDBJ databases">
        <title>Leptospira spp. isolated from tropical soils.</title>
        <authorList>
            <person name="Thibeaux R."/>
            <person name="Iraola G."/>
            <person name="Ferres I."/>
            <person name="Bierque E."/>
            <person name="Girault D."/>
            <person name="Soupe-Gilbert M.-E."/>
            <person name="Picardeau M."/>
            <person name="Goarant C."/>
        </authorList>
    </citation>
    <scope>NUCLEOTIDE SEQUENCE [LARGE SCALE GENOMIC DNA]</scope>
    <source>
        <strain evidence="7 8">FH2-C-A2</strain>
    </source>
</reference>